<organism evidence="1 2">
    <name type="scientific">Anas platyrhynchos</name>
    <name type="common">Mallard</name>
    <name type="synonym">Anas boschas</name>
    <dbReference type="NCBI Taxonomy" id="8839"/>
    <lineage>
        <taxon>Eukaryota</taxon>
        <taxon>Metazoa</taxon>
        <taxon>Chordata</taxon>
        <taxon>Craniata</taxon>
        <taxon>Vertebrata</taxon>
        <taxon>Euteleostomi</taxon>
        <taxon>Archelosauria</taxon>
        <taxon>Archosauria</taxon>
        <taxon>Dinosauria</taxon>
        <taxon>Saurischia</taxon>
        <taxon>Theropoda</taxon>
        <taxon>Coelurosauria</taxon>
        <taxon>Aves</taxon>
        <taxon>Neognathae</taxon>
        <taxon>Galloanserae</taxon>
        <taxon>Anseriformes</taxon>
        <taxon>Anatidae</taxon>
        <taxon>Anatinae</taxon>
        <taxon>Anas</taxon>
    </lineage>
</organism>
<evidence type="ECO:0000313" key="2">
    <source>
        <dbReference type="Proteomes" id="UP000296049"/>
    </source>
</evidence>
<evidence type="ECO:0000313" key="1">
    <source>
        <dbReference type="EMBL" id="EOB00085.1"/>
    </source>
</evidence>
<gene>
    <name evidence="1" type="ORF">Anapl_06195</name>
</gene>
<dbReference type="EMBL" id="KB743235">
    <property type="protein sequence ID" value="EOB00085.1"/>
    <property type="molecule type" value="Genomic_DNA"/>
</dbReference>
<dbReference type="AlphaFoldDB" id="R0LEW2"/>
<protein>
    <submittedName>
        <fullName evidence="1">Uncharacterized protein</fullName>
    </submittedName>
</protein>
<accession>R0LEW2</accession>
<name>R0LEW2_ANAPL</name>
<dbReference type="Proteomes" id="UP000296049">
    <property type="component" value="Unassembled WGS sequence"/>
</dbReference>
<keyword evidence="2" id="KW-1185">Reference proteome</keyword>
<proteinExistence type="predicted"/>
<sequence length="140" mass="15538">MCLSEDLCSTDFLSSVPLLAVEEVGTSPLRASSQRNDAPAAFCCSFYANHRSLDTHFNDSNIVHAGHELESDAALHWIFVFLQLAIFKAEDTKIHPGSNGTTQKERTNNQINSDSLDLVFTRVKVSKRRALWGRNSAGRD</sequence>
<reference evidence="2" key="1">
    <citation type="journal article" date="2013" name="Nat. Genet.">
        <title>The duck genome and transcriptome provide insight into an avian influenza virus reservoir species.</title>
        <authorList>
            <person name="Huang Y."/>
            <person name="Li Y."/>
            <person name="Burt D.W."/>
            <person name="Chen H."/>
            <person name="Zhang Y."/>
            <person name="Qian W."/>
            <person name="Kim H."/>
            <person name="Gan S."/>
            <person name="Zhao Y."/>
            <person name="Li J."/>
            <person name="Yi K."/>
            <person name="Feng H."/>
            <person name="Zhu P."/>
            <person name="Li B."/>
            <person name="Liu Q."/>
            <person name="Fairley S."/>
            <person name="Magor K.E."/>
            <person name="Du Z."/>
            <person name="Hu X."/>
            <person name="Goodman L."/>
            <person name="Tafer H."/>
            <person name="Vignal A."/>
            <person name="Lee T."/>
            <person name="Kim K.W."/>
            <person name="Sheng Z."/>
            <person name="An Y."/>
            <person name="Searle S."/>
            <person name="Herrero J."/>
            <person name="Groenen M.A."/>
            <person name="Crooijmans R.P."/>
            <person name="Faraut T."/>
            <person name="Cai Q."/>
            <person name="Webster R.G."/>
            <person name="Aldridge J.R."/>
            <person name="Warren W.C."/>
            <person name="Bartschat S."/>
            <person name="Kehr S."/>
            <person name="Marz M."/>
            <person name="Stadler P.F."/>
            <person name="Smith J."/>
            <person name="Kraus R.H."/>
            <person name="Zhao Y."/>
            <person name="Ren L."/>
            <person name="Fei J."/>
            <person name="Morisson M."/>
            <person name="Kaiser P."/>
            <person name="Griffin D.K."/>
            <person name="Rao M."/>
            <person name="Pitel F."/>
            <person name="Wang J."/>
            <person name="Li N."/>
        </authorList>
    </citation>
    <scope>NUCLEOTIDE SEQUENCE [LARGE SCALE GENOMIC DNA]</scope>
</reference>